<dbReference type="Pfam" id="PF09685">
    <property type="entry name" value="MamF_MmsF"/>
    <property type="match status" value="1"/>
</dbReference>
<keyword evidence="2 5" id="KW-0812">Transmembrane</keyword>
<evidence type="ECO:0000256" key="4">
    <source>
        <dbReference type="ARBA" id="ARBA00023136"/>
    </source>
</evidence>
<keyword evidence="3 5" id="KW-1133">Transmembrane helix</keyword>
<evidence type="ECO:0000313" key="7">
    <source>
        <dbReference type="Proteomes" id="UP000291469"/>
    </source>
</evidence>
<reference evidence="6 7" key="1">
    <citation type="submission" date="2019-01" db="EMBL/GenBank/DDBJ databases">
        <title>Egibacter rhizosphaerae EGI 80759T.</title>
        <authorList>
            <person name="Chen D.-D."/>
            <person name="Tian Y."/>
            <person name="Jiao J.-Y."/>
            <person name="Zhang X.-T."/>
            <person name="Zhang Y.-G."/>
            <person name="Zhang Y."/>
            <person name="Xiao M."/>
            <person name="Shu W.-S."/>
            <person name="Li W.-J."/>
        </authorList>
    </citation>
    <scope>NUCLEOTIDE SEQUENCE [LARGE SCALE GENOMIC DNA]</scope>
    <source>
        <strain evidence="6 7">EGI 80759</strain>
    </source>
</reference>
<dbReference type="KEGG" id="erz:ER308_16160"/>
<feature type="transmembrane region" description="Helical" evidence="5">
    <location>
        <begin position="49"/>
        <end position="68"/>
    </location>
</feature>
<gene>
    <name evidence="6" type="ORF">ER308_16160</name>
</gene>
<dbReference type="Proteomes" id="UP000291469">
    <property type="component" value="Chromosome"/>
</dbReference>
<dbReference type="AlphaFoldDB" id="A0A411YLK1"/>
<protein>
    <submittedName>
        <fullName evidence="6">DUF4870 domain-containing protein</fullName>
    </submittedName>
</protein>
<evidence type="ECO:0000256" key="3">
    <source>
        <dbReference type="ARBA" id="ARBA00022989"/>
    </source>
</evidence>
<organism evidence="6 7">
    <name type="scientific">Egibacter rhizosphaerae</name>
    <dbReference type="NCBI Taxonomy" id="1670831"/>
    <lineage>
        <taxon>Bacteria</taxon>
        <taxon>Bacillati</taxon>
        <taxon>Actinomycetota</taxon>
        <taxon>Nitriliruptoria</taxon>
        <taxon>Egibacterales</taxon>
        <taxon>Egibacteraceae</taxon>
        <taxon>Egibacter</taxon>
    </lineage>
</organism>
<name>A0A411YLK1_9ACTN</name>
<evidence type="ECO:0000256" key="5">
    <source>
        <dbReference type="SAM" id="Phobius"/>
    </source>
</evidence>
<keyword evidence="7" id="KW-1185">Reference proteome</keyword>
<keyword evidence="4 5" id="KW-0472">Membrane</keyword>
<evidence type="ECO:0000313" key="6">
    <source>
        <dbReference type="EMBL" id="QBI22072.1"/>
    </source>
</evidence>
<dbReference type="EMBL" id="CP036402">
    <property type="protein sequence ID" value="QBI22072.1"/>
    <property type="molecule type" value="Genomic_DNA"/>
</dbReference>
<accession>A0A411YLK1</accession>
<sequence length="113" mass="11489">MASLAHLSALVTLLGLPGVLGPLVVLLAARDDPFVHSEAKEALNFNLSVLIYAIAAAALAVPGIVLTLGLAALALLPLALAAAVAWLVLAIVGGVRASQGQGFRYPLTIRFLA</sequence>
<proteinExistence type="predicted"/>
<evidence type="ECO:0000256" key="2">
    <source>
        <dbReference type="ARBA" id="ARBA00022692"/>
    </source>
</evidence>
<feature type="transmembrane region" description="Helical" evidence="5">
    <location>
        <begin position="74"/>
        <end position="95"/>
    </location>
</feature>
<feature type="transmembrane region" description="Helical" evidence="5">
    <location>
        <begin position="6"/>
        <end position="29"/>
    </location>
</feature>
<dbReference type="InterPro" id="IPR019109">
    <property type="entry name" value="MamF_MmsF"/>
</dbReference>
<evidence type="ECO:0000256" key="1">
    <source>
        <dbReference type="ARBA" id="ARBA00004141"/>
    </source>
</evidence>
<comment type="subcellular location">
    <subcellularLocation>
        <location evidence="1">Membrane</location>
        <topology evidence="1">Multi-pass membrane protein</topology>
    </subcellularLocation>
</comment>